<feature type="compositionally biased region" description="Basic and acidic residues" evidence="1">
    <location>
        <begin position="13"/>
        <end position="23"/>
    </location>
</feature>
<proteinExistence type="predicted"/>
<protein>
    <submittedName>
        <fullName evidence="2">Uncharacterized protein</fullName>
    </submittedName>
</protein>
<evidence type="ECO:0000313" key="2">
    <source>
        <dbReference type="EMBL" id="GMN44810.1"/>
    </source>
</evidence>
<evidence type="ECO:0000313" key="3">
    <source>
        <dbReference type="Proteomes" id="UP001187192"/>
    </source>
</evidence>
<evidence type="ECO:0000256" key="1">
    <source>
        <dbReference type="SAM" id="MobiDB-lite"/>
    </source>
</evidence>
<dbReference type="AlphaFoldDB" id="A0AA88A324"/>
<comment type="caution">
    <text evidence="2">The sequence shown here is derived from an EMBL/GenBank/DDBJ whole genome shotgun (WGS) entry which is preliminary data.</text>
</comment>
<dbReference type="EMBL" id="BTGU01000019">
    <property type="protein sequence ID" value="GMN44810.1"/>
    <property type="molecule type" value="Genomic_DNA"/>
</dbReference>
<reference evidence="2" key="1">
    <citation type="submission" date="2023-07" db="EMBL/GenBank/DDBJ databases">
        <title>draft genome sequence of fig (Ficus carica).</title>
        <authorList>
            <person name="Takahashi T."/>
            <person name="Nishimura K."/>
        </authorList>
    </citation>
    <scope>NUCLEOTIDE SEQUENCE</scope>
</reference>
<organism evidence="2 3">
    <name type="scientific">Ficus carica</name>
    <name type="common">Common fig</name>
    <dbReference type="NCBI Taxonomy" id="3494"/>
    <lineage>
        <taxon>Eukaryota</taxon>
        <taxon>Viridiplantae</taxon>
        <taxon>Streptophyta</taxon>
        <taxon>Embryophyta</taxon>
        <taxon>Tracheophyta</taxon>
        <taxon>Spermatophyta</taxon>
        <taxon>Magnoliopsida</taxon>
        <taxon>eudicotyledons</taxon>
        <taxon>Gunneridae</taxon>
        <taxon>Pentapetalae</taxon>
        <taxon>rosids</taxon>
        <taxon>fabids</taxon>
        <taxon>Rosales</taxon>
        <taxon>Moraceae</taxon>
        <taxon>Ficeae</taxon>
        <taxon>Ficus</taxon>
    </lineage>
</organism>
<sequence length="137" mass="14795">MLRLVACKREVPRSKGDTSEVSDKGTPILKSVRNTDEQAKKQSFGRHAPAVQMLDLHLTDATCPTIRVMGGDTGIGVSTGADSKYCVMQSSGCGVLCHNPVVSRYGIAWQGQHGPTIPKGARLWSGKYYPSQYLGSR</sequence>
<keyword evidence="3" id="KW-1185">Reference proteome</keyword>
<dbReference type="Proteomes" id="UP001187192">
    <property type="component" value="Unassembled WGS sequence"/>
</dbReference>
<feature type="region of interest" description="Disordered" evidence="1">
    <location>
        <begin position="13"/>
        <end position="45"/>
    </location>
</feature>
<accession>A0AA88A324</accession>
<name>A0AA88A324_FICCA</name>
<gene>
    <name evidence="2" type="ORF">TIFTF001_014000</name>
</gene>